<dbReference type="Proteomes" id="UP000502508">
    <property type="component" value="Chromosome"/>
</dbReference>
<keyword evidence="1" id="KW-0732">Signal</keyword>
<accession>A0A6F8XWM1</accession>
<evidence type="ECO:0000256" key="1">
    <source>
        <dbReference type="SAM" id="SignalP"/>
    </source>
</evidence>
<dbReference type="RefSeq" id="WP_173037741.1">
    <property type="nucleotide sequence ID" value="NZ_AP022870.1"/>
</dbReference>
<sequence length="444" mass="45291">MRTALAGTVATALAIAGSVYVLASPAAAAPPTGAVGTYTALAPSRILDTRSGNGAPKGVVGRNATVRLQVNGRGGVPASGVSAVVLNLTVVSTLGGGFLTAYPGGAARPTASSINFGTGATRANTVTVAVGASGIVDIFQSSAGTHILADVSGYYSSNAAAPVGSTYIPDPLGAWRLEDTRDTVGQVPGGSWYQYAFTLHDPAVDAAITAVALNVTAVRPTNGGYLTVWNGLGNPPAGVSAVNYGKGGVWPNSVITPASRCDIPPDCTGNEPMFGVYTSTTTHWLVDVFGYYFNDSIDGLKFAPITPQRILDTRTSSRLGPDTTRAVSVAAAVTPETWALSLNVTAVAPTTGTFLTVWPDFGGGDRPDVSNLNPNAGEVVSNGAITELGDNKQFLVYNSAGSINVVADMGGRFEFFPDETEGARAADGPPLLNRGQLVASNRGH</sequence>
<gene>
    <name evidence="2" type="ORF">Pflav_045480</name>
</gene>
<reference evidence="2 3" key="2">
    <citation type="submission" date="2020-03" db="EMBL/GenBank/DDBJ databases">
        <authorList>
            <person name="Ichikawa N."/>
            <person name="Kimura A."/>
            <person name="Kitahashi Y."/>
            <person name="Uohara A."/>
        </authorList>
    </citation>
    <scope>NUCLEOTIDE SEQUENCE [LARGE SCALE GENOMIC DNA]</scope>
    <source>
        <strain evidence="2 3">NBRC 107702</strain>
    </source>
</reference>
<protein>
    <submittedName>
        <fullName evidence="2">Uncharacterized protein</fullName>
    </submittedName>
</protein>
<feature type="chain" id="PRO_5026116361" evidence="1">
    <location>
        <begin position="29"/>
        <end position="444"/>
    </location>
</feature>
<dbReference type="KEGG" id="pfla:Pflav_045480"/>
<name>A0A6F8XWM1_9ACTN</name>
<dbReference type="EMBL" id="AP022870">
    <property type="protein sequence ID" value="BCB78138.1"/>
    <property type="molecule type" value="Genomic_DNA"/>
</dbReference>
<reference evidence="2 3" key="1">
    <citation type="submission" date="2020-03" db="EMBL/GenBank/DDBJ databases">
        <title>Whole genome shotgun sequence of Phytohabitans flavus NBRC 107702.</title>
        <authorList>
            <person name="Komaki H."/>
            <person name="Tamura T."/>
        </authorList>
    </citation>
    <scope>NUCLEOTIDE SEQUENCE [LARGE SCALE GENOMIC DNA]</scope>
    <source>
        <strain evidence="2 3">NBRC 107702</strain>
    </source>
</reference>
<proteinExistence type="predicted"/>
<keyword evidence="3" id="KW-1185">Reference proteome</keyword>
<evidence type="ECO:0000313" key="2">
    <source>
        <dbReference type="EMBL" id="BCB78138.1"/>
    </source>
</evidence>
<organism evidence="2 3">
    <name type="scientific">Phytohabitans flavus</name>
    <dbReference type="NCBI Taxonomy" id="1076124"/>
    <lineage>
        <taxon>Bacteria</taxon>
        <taxon>Bacillati</taxon>
        <taxon>Actinomycetota</taxon>
        <taxon>Actinomycetes</taxon>
        <taxon>Micromonosporales</taxon>
        <taxon>Micromonosporaceae</taxon>
    </lineage>
</organism>
<dbReference type="AlphaFoldDB" id="A0A6F8XWM1"/>
<feature type="signal peptide" evidence="1">
    <location>
        <begin position="1"/>
        <end position="28"/>
    </location>
</feature>
<evidence type="ECO:0000313" key="3">
    <source>
        <dbReference type="Proteomes" id="UP000502508"/>
    </source>
</evidence>